<evidence type="ECO:0000313" key="9">
    <source>
        <dbReference type="Proteomes" id="UP000790833"/>
    </source>
</evidence>
<keyword evidence="9" id="KW-1185">Reference proteome</keyword>
<reference evidence="8" key="1">
    <citation type="submission" date="2021-03" db="EMBL/GenBank/DDBJ databases">
        <authorList>
            <person name="Palmer J.M."/>
        </authorList>
    </citation>
    <scope>NUCLEOTIDE SEQUENCE</scope>
    <source>
        <strain evidence="8">ARV_011</strain>
    </source>
</reference>
<evidence type="ECO:0000256" key="3">
    <source>
        <dbReference type="ARBA" id="ARBA00022771"/>
    </source>
</evidence>
<dbReference type="CDD" id="cd08831">
    <property type="entry name" value="ArfGap_ArfGap2_3_like"/>
    <property type="match status" value="1"/>
</dbReference>
<feature type="region of interest" description="Disordered" evidence="6">
    <location>
        <begin position="348"/>
        <end position="368"/>
    </location>
</feature>
<feature type="compositionally biased region" description="Low complexity" evidence="6">
    <location>
        <begin position="292"/>
        <end position="311"/>
    </location>
</feature>
<feature type="compositionally biased region" description="Basic and acidic residues" evidence="6">
    <location>
        <begin position="268"/>
        <end position="280"/>
    </location>
</feature>
<organism evidence="8 9">
    <name type="scientific">Scheffersomyces spartinae</name>
    <dbReference type="NCBI Taxonomy" id="45513"/>
    <lineage>
        <taxon>Eukaryota</taxon>
        <taxon>Fungi</taxon>
        <taxon>Dikarya</taxon>
        <taxon>Ascomycota</taxon>
        <taxon>Saccharomycotina</taxon>
        <taxon>Pichiomycetes</taxon>
        <taxon>Debaryomycetaceae</taxon>
        <taxon>Scheffersomyces</taxon>
    </lineage>
</organism>
<dbReference type="EMBL" id="JAHMUF010000005">
    <property type="protein sequence ID" value="KAG7194913.1"/>
    <property type="molecule type" value="Genomic_DNA"/>
</dbReference>
<protein>
    <submittedName>
        <fullName evidence="8">ADP-ribosylation factor GTPase activating protein, ER-Golgi transport</fullName>
    </submittedName>
</protein>
<evidence type="ECO:0000256" key="1">
    <source>
        <dbReference type="ARBA" id="ARBA00022468"/>
    </source>
</evidence>
<evidence type="ECO:0000259" key="7">
    <source>
        <dbReference type="PROSITE" id="PS50115"/>
    </source>
</evidence>
<comment type="caution">
    <text evidence="8">The sequence shown here is derived from an EMBL/GenBank/DDBJ whole genome shotgun (WGS) entry which is preliminary data.</text>
</comment>
<dbReference type="PANTHER" id="PTHR45686:SF4">
    <property type="entry name" value="ADP-RIBOSYLATION FACTOR GTPASE ACTIVATING PROTEIN 3, ISOFORM H"/>
    <property type="match status" value="1"/>
</dbReference>
<dbReference type="Proteomes" id="UP000790833">
    <property type="component" value="Unassembled WGS sequence"/>
</dbReference>
<dbReference type="InterPro" id="IPR037278">
    <property type="entry name" value="ARFGAP/RecO"/>
</dbReference>
<feature type="region of interest" description="Disordered" evidence="6">
    <location>
        <begin position="147"/>
        <end position="335"/>
    </location>
</feature>
<gene>
    <name evidence="8" type="primary">GLO3</name>
    <name evidence="8" type="ORF">KQ657_004021</name>
</gene>
<evidence type="ECO:0000256" key="6">
    <source>
        <dbReference type="SAM" id="MobiDB-lite"/>
    </source>
</evidence>
<sequence>MSDTEATKQEVTLVFNRLKQDSENQTCFDCPNKNPTWSSVPFGILLCLECSAVHRNMGVHVSFVKSTNLDHWQRIQLRQFKFGGNKVAKEFFQKNGGSQYLRNDGVDPKVKYTSPCALKYKDKLKKKSQQDALNHPDIVTLEDMNGSSAELSDSNGSSSTDDFFSNWTKPINATPSPLSSRGATPNASTEDLGAETTTNATNTTPSSNTIKRAPLRTSVAASRLKNSSATPARKSVLSNAKGNGPRSTRLAKNRINKEPSEEIDFEEIERKAKEEAEQTKRLGYNPNDESFAPSSTATTTLSSNTVSSPLTASSESKKSANGGISLSSSTNDEPIKETAQQFQKLGFGMTMGSNTVPSAQASKKKSEVKYTGEVEKKFGIQKGISSDEYFGRGPQFDETAKSEANAKLQSFSGAQSISSSAYFGEDEEANGNGAGGSDPMGRGRSVSGGINLSDLESSAREFASRFSGNANQDLDVLKDALEDGANKLGSYLRDFLR</sequence>
<dbReference type="GO" id="GO:0048205">
    <property type="term" value="P:COPI coating of Golgi vesicle"/>
    <property type="evidence" value="ECO:0007669"/>
    <property type="project" value="TreeGrafter"/>
</dbReference>
<dbReference type="GO" id="GO:0005096">
    <property type="term" value="F:GTPase activator activity"/>
    <property type="evidence" value="ECO:0007669"/>
    <property type="project" value="UniProtKB-KW"/>
</dbReference>
<dbReference type="PRINTS" id="PR00405">
    <property type="entry name" value="REVINTRACTNG"/>
</dbReference>
<dbReference type="Gene3D" id="1.10.220.150">
    <property type="entry name" value="Arf GTPase activating protein"/>
    <property type="match status" value="1"/>
</dbReference>
<feature type="compositionally biased region" description="Polar residues" evidence="6">
    <location>
        <begin position="322"/>
        <end position="335"/>
    </location>
</feature>
<evidence type="ECO:0000313" key="8">
    <source>
        <dbReference type="EMBL" id="KAG7194913.1"/>
    </source>
</evidence>
<dbReference type="GO" id="GO:0000139">
    <property type="term" value="C:Golgi membrane"/>
    <property type="evidence" value="ECO:0007669"/>
    <property type="project" value="GOC"/>
</dbReference>
<dbReference type="Pfam" id="PF01412">
    <property type="entry name" value="ArfGap"/>
    <property type="match status" value="1"/>
</dbReference>
<feature type="region of interest" description="Disordered" evidence="6">
    <location>
        <begin position="425"/>
        <end position="450"/>
    </location>
</feature>
<keyword evidence="1" id="KW-0343">GTPase activation</keyword>
<dbReference type="RefSeq" id="XP_043050460.1">
    <property type="nucleotide sequence ID" value="XM_043194709.1"/>
</dbReference>
<name>A0A9P7VBT3_9ASCO</name>
<keyword evidence="4" id="KW-0862">Zinc</keyword>
<feature type="compositionally biased region" description="Polar residues" evidence="6">
    <location>
        <begin position="224"/>
        <end position="241"/>
    </location>
</feature>
<dbReference type="SMART" id="SM00105">
    <property type="entry name" value="ArfGap"/>
    <property type="match status" value="1"/>
</dbReference>
<evidence type="ECO:0000256" key="5">
    <source>
        <dbReference type="PROSITE-ProRule" id="PRU00288"/>
    </source>
</evidence>
<dbReference type="PANTHER" id="PTHR45686">
    <property type="entry name" value="ADP-RIBOSYLATION FACTOR GTPASE ACTIVATING PROTEIN 3, ISOFORM H-RELATED"/>
    <property type="match status" value="1"/>
</dbReference>
<feature type="domain" description="Arf-GAP" evidence="7">
    <location>
        <begin position="12"/>
        <end position="124"/>
    </location>
</feature>
<dbReference type="SUPFAM" id="SSF57863">
    <property type="entry name" value="ArfGap/RecO-like zinc finger"/>
    <property type="match status" value="1"/>
</dbReference>
<keyword evidence="3 5" id="KW-0863">Zinc-finger</keyword>
<keyword evidence="2" id="KW-0479">Metal-binding</keyword>
<dbReference type="AlphaFoldDB" id="A0A9P7VBT3"/>
<dbReference type="GeneID" id="66117395"/>
<dbReference type="InterPro" id="IPR001164">
    <property type="entry name" value="ArfGAP_dom"/>
</dbReference>
<feature type="compositionally biased region" description="Polar residues" evidence="6">
    <location>
        <begin position="351"/>
        <end position="361"/>
    </location>
</feature>
<feature type="compositionally biased region" description="Polar residues" evidence="6">
    <location>
        <begin position="147"/>
        <end position="189"/>
    </location>
</feature>
<dbReference type="PROSITE" id="PS50115">
    <property type="entry name" value="ARFGAP"/>
    <property type="match status" value="1"/>
</dbReference>
<evidence type="ECO:0000256" key="2">
    <source>
        <dbReference type="ARBA" id="ARBA00022723"/>
    </source>
</evidence>
<accession>A0A9P7VBT3</accession>
<proteinExistence type="predicted"/>
<feature type="compositionally biased region" description="Low complexity" evidence="6">
    <location>
        <begin position="196"/>
        <end position="209"/>
    </location>
</feature>
<dbReference type="InterPro" id="IPR038508">
    <property type="entry name" value="ArfGAP_dom_sf"/>
</dbReference>
<evidence type="ECO:0000256" key="4">
    <source>
        <dbReference type="ARBA" id="ARBA00022833"/>
    </source>
</evidence>
<dbReference type="OrthoDB" id="983479at2759"/>
<dbReference type="GO" id="GO:0008270">
    <property type="term" value="F:zinc ion binding"/>
    <property type="evidence" value="ECO:0007669"/>
    <property type="project" value="UniProtKB-KW"/>
</dbReference>